<dbReference type="GO" id="GO:0004803">
    <property type="term" value="F:transposase activity"/>
    <property type="evidence" value="ECO:0007669"/>
    <property type="project" value="InterPro"/>
</dbReference>
<feature type="domain" description="Transposase IS116/IS110/IS902 C-terminal" evidence="1">
    <location>
        <begin position="2"/>
        <end position="75"/>
    </location>
</feature>
<dbReference type="AlphaFoldDB" id="A0A375HU42"/>
<dbReference type="InterPro" id="IPR047650">
    <property type="entry name" value="Transpos_IS110"/>
</dbReference>
<dbReference type="Proteomes" id="UP000254259">
    <property type="component" value="Plasmid CBM2636p"/>
</dbReference>
<dbReference type="Pfam" id="PF02371">
    <property type="entry name" value="Transposase_20"/>
    <property type="match status" value="1"/>
</dbReference>
<organism evidence="2 3">
    <name type="scientific">Cupriavidus taiwanensis</name>
    <dbReference type="NCBI Taxonomy" id="164546"/>
    <lineage>
        <taxon>Bacteria</taxon>
        <taxon>Pseudomonadati</taxon>
        <taxon>Pseudomonadota</taxon>
        <taxon>Betaproteobacteria</taxon>
        <taxon>Burkholderiales</taxon>
        <taxon>Burkholderiaceae</taxon>
        <taxon>Cupriavidus</taxon>
    </lineage>
</organism>
<dbReference type="OMA" id="MHTHYLY"/>
<dbReference type="GO" id="GO:0006313">
    <property type="term" value="P:DNA transposition"/>
    <property type="evidence" value="ECO:0007669"/>
    <property type="project" value="InterPro"/>
</dbReference>
<dbReference type="GO" id="GO:0003677">
    <property type="term" value="F:DNA binding"/>
    <property type="evidence" value="ECO:0007669"/>
    <property type="project" value="InterPro"/>
</dbReference>
<dbReference type="PANTHER" id="PTHR33055">
    <property type="entry name" value="TRANSPOSASE FOR INSERTION SEQUENCE ELEMENT IS1111A"/>
    <property type="match status" value="1"/>
</dbReference>
<dbReference type="EMBL" id="LT984815">
    <property type="protein sequence ID" value="SPD69558.1"/>
    <property type="molecule type" value="Genomic_DNA"/>
</dbReference>
<proteinExistence type="predicted"/>
<geneLocation type="plasmid" evidence="3">
    <name>cbm2636p</name>
</geneLocation>
<evidence type="ECO:0000259" key="1">
    <source>
        <dbReference type="Pfam" id="PF02371"/>
    </source>
</evidence>
<evidence type="ECO:0000313" key="3">
    <source>
        <dbReference type="Proteomes" id="UP000254259"/>
    </source>
</evidence>
<dbReference type="InterPro" id="IPR003346">
    <property type="entry name" value="Transposase_20"/>
</dbReference>
<name>A0A375HU42_9BURK</name>
<dbReference type="PANTHER" id="PTHR33055:SF3">
    <property type="entry name" value="PUTATIVE TRANSPOSASE FOR IS117-RELATED"/>
    <property type="match status" value="1"/>
</dbReference>
<keyword evidence="2" id="KW-0614">Plasmid</keyword>
<sequence>MIAEIPGVGLLTATAAVAAIGDAKTFRSGREFAAWLGLVPKQTGTGGHVRQLGISKRGDTYLRTLLIHGARSVVTRGAGTAWLDELLKRRPFNVAVAAVANKLARTIWAVLARQGRYEAHLPIAAS</sequence>
<accession>A0A375HU42</accession>
<gene>
    <name evidence="2" type="ORF">CBM2636_P20245</name>
</gene>
<reference evidence="2 3" key="1">
    <citation type="submission" date="2018-01" db="EMBL/GenBank/DDBJ databases">
        <authorList>
            <person name="Clerissi C."/>
        </authorList>
    </citation>
    <scope>NUCLEOTIDE SEQUENCE [LARGE SCALE GENOMIC DNA]</scope>
    <source>
        <strain evidence="2">Cupriavidus taiwanensis SWF 66322</strain>
        <plasmid evidence="3">cbm2636p</plasmid>
    </source>
</reference>
<evidence type="ECO:0000313" key="2">
    <source>
        <dbReference type="EMBL" id="SPD69558.1"/>
    </source>
</evidence>
<protein>
    <submittedName>
        <fullName evidence="2">Transposase</fullName>
    </submittedName>
</protein>